<keyword evidence="4" id="KW-0812">Transmembrane</keyword>
<dbReference type="InterPro" id="IPR050330">
    <property type="entry name" value="Bact_OuterMem_StrucFunc"/>
</dbReference>
<dbReference type="PANTHER" id="PTHR30329:SF21">
    <property type="entry name" value="LIPOPROTEIN YIAD-RELATED"/>
    <property type="match status" value="1"/>
</dbReference>
<keyword evidence="6" id="KW-0626">Porin</keyword>
<name>A0A158IPG5_9BURK</name>
<keyword evidence="12" id="KW-0732">Signal</keyword>
<feature type="signal peptide" evidence="12">
    <location>
        <begin position="1"/>
        <end position="25"/>
    </location>
</feature>
<sequence>MKTIAVSVKVVLIALTVIGSRIATAQDSGWYGGANVGQSHATIDDGRIRGGLQASGFATSSINNDERDLGYKIFGGYQFNRYFALEAGYFDLGKFSFHATTVPAGNLDGSLKLKGGNLDAVGLLPITGNFSVFGRVGATYANASDSFSGSGAVRALDPSPSKRGFNYKLGVGLQYQITQALAMRGEVERYRINDAVGNKGDIDLVSVGLLYRFGQKSQPVSPTAPEPIGPAPEPVAVVPAPPPAKKVTLSADSLFDFDKATLSSSGRQALDKLAAELRGGNFGAIEVTGHTDRLGPSAYNLDLSTRRAEAVKTALMQSSGISTSKVSARGVDGSDPVTKPGECRGTKATKRLIACLAPDRRVEVEATGIR</sequence>
<evidence type="ECO:0000313" key="14">
    <source>
        <dbReference type="EMBL" id="SAL58542.1"/>
    </source>
</evidence>
<comment type="subcellular location">
    <subcellularLocation>
        <location evidence="1">Cell outer membrane</location>
        <topology evidence="1">Multi-pass membrane protein</topology>
    </subcellularLocation>
</comment>
<dbReference type="Gene3D" id="2.40.160.20">
    <property type="match status" value="1"/>
</dbReference>
<keyword evidence="9" id="KW-0998">Cell outer membrane</keyword>
<evidence type="ECO:0000256" key="9">
    <source>
        <dbReference type="ARBA" id="ARBA00023237"/>
    </source>
</evidence>
<dbReference type="SUPFAM" id="SSF103088">
    <property type="entry name" value="OmpA-like"/>
    <property type="match status" value="1"/>
</dbReference>
<dbReference type="AlphaFoldDB" id="A0A158IPG5"/>
<evidence type="ECO:0000259" key="13">
    <source>
        <dbReference type="PROSITE" id="PS51123"/>
    </source>
</evidence>
<evidence type="ECO:0000256" key="6">
    <source>
        <dbReference type="ARBA" id="ARBA00023114"/>
    </source>
</evidence>
<dbReference type="PANTHER" id="PTHR30329">
    <property type="entry name" value="STATOR ELEMENT OF FLAGELLAR MOTOR COMPLEX"/>
    <property type="match status" value="1"/>
</dbReference>
<keyword evidence="8" id="KW-1015">Disulfide bond</keyword>
<evidence type="ECO:0000256" key="8">
    <source>
        <dbReference type="ARBA" id="ARBA00023157"/>
    </source>
</evidence>
<dbReference type="CDD" id="cd07185">
    <property type="entry name" value="OmpA_C-like"/>
    <property type="match status" value="1"/>
</dbReference>
<evidence type="ECO:0000256" key="1">
    <source>
        <dbReference type="ARBA" id="ARBA00004571"/>
    </source>
</evidence>
<evidence type="ECO:0000256" key="3">
    <source>
        <dbReference type="ARBA" id="ARBA00022452"/>
    </source>
</evidence>
<organism evidence="14 15">
    <name type="scientific">Caballeronia udeis</name>
    <dbReference type="NCBI Taxonomy" id="1232866"/>
    <lineage>
        <taxon>Bacteria</taxon>
        <taxon>Pseudomonadati</taxon>
        <taxon>Pseudomonadota</taxon>
        <taxon>Betaproteobacteria</taxon>
        <taxon>Burkholderiales</taxon>
        <taxon>Burkholderiaceae</taxon>
        <taxon>Caballeronia</taxon>
    </lineage>
</organism>
<feature type="chain" id="PRO_5008501962" evidence="12">
    <location>
        <begin position="26"/>
        <end position="370"/>
    </location>
</feature>
<comment type="similarity">
    <text evidence="11">Belongs to the outer membrane OOP (TC 1.B.6) superfamily.</text>
</comment>
<dbReference type="Pfam" id="PF00691">
    <property type="entry name" value="OmpA"/>
    <property type="match status" value="1"/>
</dbReference>
<feature type="domain" description="OmpA-like" evidence="13">
    <location>
        <begin position="242"/>
        <end position="370"/>
    </location>
</feature>
<dbReference type="InterPro" id="IPR000498">
    <property type="entry name" value="OmpA-like_TM_dom"/>
</dbReference>
<proteinExistence type="inferred from homology"/>
<gene>
    <name evidence="14" type="ORF">AWB69_06457</name>
</gene>
<dbReference type="GO" id="GO:0009279">
    <property type="term" value="C:cell outer membrane"/>
    <property type="evidence" value="ECO:0007669"/>
    <property type="project" value="UniProtKB-SubCell"/>
</dbReference>
<evidence type="ECO:0000256" key="11">
    <source>
        <dbReference type="RuleBase" id="RU003859"/>
    </source>
</evidence>
<dbReference type="GO" id="GO:0015288">
    <property type="term" value="F:porin activity"/>
    <property type="evidence" value="ECO:0007669"/>
    <property type="project" value="UniProtKB-KW"/>
</dbReference>
<dbReference type="Gene3D" id="3.30.1330.60">
    <property type="entry name" value="OmpA-like domain"/>
    <property type="match status" value="1"/>
</dbReference>
<dbReference type="Pfam" id="PF01389">
    <property type="entry name" value="OmpA_membrane"/>
    <property type="match status" value="1"/>
</dbReference>
<dbReference type="PRINTS" id="PR01021">
    <property type="entry name" value="OMPADOMAIN"/>
</dbReference>
<dbReference type="InterPro" id="IPR011250">
    <property type="entry name" value="OMP/PagP_B-barrel"/>
</dbReference>
<dbReference type="PROSITE" id="PS51123">
    <property type="entry name" value="OMPA_2"/>
    <property type="match status" value="1"/>
</dbReference>
<evidence type="ECO:0000256" key="12">
    <source>
        <dbReference type="SAM" id="SignalP"/>
    </source>
</evidence>
<dbReference type="InterPro" id="IPR002368">
    <property type="entry name" value="OmpA"/>
</dbReference>
<keyword evidence="2" id="KW-0813">Transport</keyword>
<evidence type="ECO:0000256" key="2">
    <source>
        <dbReference type="ARBA" id="ARBA00022448"/>
    </source>
</evidence>
<dbReference type="GO" id="GO:0006811">
    <property type="term" value="P:monoatomic ion transport"/>
    <property type="evidence" value="ECO:0007669"/>
    <property type="project" value="UniProtKB-KW"/>
</dbReference>
<evidence type="ECO:0000256" key="5">
    <source>
        <dbReference type="ARBA" id="ARBA00023065"/>
    </source>
</evidence>
<dbReference type="GO" id="GO:0046930">
    <property type="term" value="C:pore complex"/>
    <property type="evidence" value="ECO:0007669"/>
    <property type="project" value="UniProtKB-KW"/>
</dbReference>
<dbReference type="RefSeq" id="WP_231937296.1">
    <property type="nucleotide sequence ID" value="NZ_FCOK02000058.1"/>
</dbReference>
<dbReference type="InterPro" id="IPR036737">
    <property type="entry name" value="OmpA-like_sf"/>
</dbReference>
<evidence type="ECO:0000256" key="10">
    <source>
        <dbReference type="PROSITE-ProRule" id="PRU00473"/>
    </source>
</evidence>
<dbReference type="SUPFAM" id="SSF56925">
    <property type="entry name" value="OMPA-like"/>
    <property type="match status" value="1"/>
</dbReference>
<reference evidence="14 15" key="1">
    <citation type="submission" date="2016-01" db="EMBL/GenBank/DDBJ databases">
        <authorList>
            <person name="Oliw E.H."/>
        </authorList>
    </citation>
    <scope>NUCLEOTIDE SEQUENCE [LARGE SCALE GENOMIC DNA]</scope>
    <source>
        <strain evidence="14">LMG 27134</strain>
    </source>
</reference>
<protein>
    <submittedName>
        <fullName evidence="14">Outer membrane protein a</fullName>
    </submittedName>
</protein>
<accession>A0A158IPG5</accession>
<dbReference type="Proteomes" id="UP000054683">
    <property type="component" value="Unassembled WGS sequence"/>
</dbReference>
<dbReference type="EMBL" id="FCOK02000058">
    <property type="protein sequence ID" value="SAL58542.1"/>
    <property type="molecule type" value="Genomic_DNA"/>
</dbReference>
<dbReference type="PRINTS" id="PR01022">
    <property type="entry name" value="OUTRMMBRANEA"/>
</dbReference>
<dbReference type="InterPro" id="IPR006664">
    <property type="entry name" value="OMP_bac"/>
</dbReference>
<keyword evidence="7 10" id="KW-0472">Membrane</keyword>
<dbReference type="InterPro" id="IPR006665">
    <property type="entry name" value="OmpA-like"/>
</dbReference>
<keyword evidence="5" id="KW-0406">Ion transport</keyword>
<evidence type="ECO:0000313" key="15">
    <source>
        <dbReference type="Proteomes" id="UP000054683"/>
    </source>
</evidence>
<evidence type="ECO:0000256" key="4">
    <source>
        <dbReference type="ARBA" id="ARBA00022692"/>
    </source>
</evidence>
<evidence type="ECO:0000256" key="7">
    <source>
        <dbReference type="ARBA" id="ARBA00023136"/>
    </source>
</evidence>
<keyword evidence="3" id="KW-1134">Transmembrane beta strand</keyword>